<dbReference type="RefSeq" id="WP_189486769.1">
    <property type="nucleotide sequence ID" value="NZ_BMZO01000001.1"/>
</dbReference>
<name>A0A8J3GFU7_9HYPH</name>
<accession>A0A8J3GFU7</accession>
<dbReference type="AlphaFoldDB" id="A0A8J3GFU7"/>
<evidence type="ECO:0000313" key="3">
    <source>
        <dbReference type="Proteomes" id="UP000641137"/>
    </source>
</evidence>
<reference evidence="2" key="2">
    <citation type="submission" date="2020-09" db="EMBL/GenBank/DDBJ databases">
        <authorList>
            <person name="Sun Q."/>
            <person name="Kim S."/>
        </authorList>
    </citation>
    <scope>NUCLEOTIDE SEQUENCE</scope>
    <source>
        <strain evidence="2">KCTC 42097</strain>
    </source>
</reference>
<feature type="region of interest" description="Disordered" evidence="1">
    <location>
        <begin position="50"/>
        <end position="69"/>
    </location>
</feature>
<gene>
    <name evidence="2" type="ORF">GCM10010136_01070</name>
</gene>
<reference evidence="2" key="1">
    <citation type="journal article" date="2014" name="Int. J. Syst. Evol. Microbiol.">
        <title>Complete genome sequence of Corynebacterium casei LMG S-19264T (=DSM 44701T), isolated from a smear-ripened cheese.</title>
        <authorList>
            <consortium name="US DOE Joint Genome Institute (JGI-PGF)"/>
            <person name="Walter F."/>
            <person name="Albersmeier A."/>
            <person name="Kalinowski J."/>
            <person name="Ruckert C."/>
        </authorList>
    </citation>
    <scope>NUCLEOTIDE SEQUENCE</scope>
    <source>
        <strain evidence="2">KCTC 42097</strain>
    </source>
</reference>
<evidence type="ECO:0000256" key="1">
    <source>
        <dbReference type="SAM" id="MobiDB-lite"/>
    </source>
</evidence>
<protein>
    <submittedName>
        <fullName evidence="2">Uncharacterized protein</fullName>
    </submittedName>
</protein>
<sequence>MSGNSITVELSDTIIAALDDWRVKRQPSPTRSVAIATVLDEWARTKPGRSMTIVDEGTHPEELNASNDD</sequence>
<evidence type="ECO:0000313" key="2">
    <source>
        <dbReference type="EMBL" id="GHC60822.1"/>
    </source>
</evidence>
<dbReference type="Proteomes" id="UP000641137">
    <property type="component" value="Unassembled WGS sequence"/>
</dbReference>
<organism evidence="2 3">
    <name type="scientific">Limoniibacter endophyticus</name>
    <dbReference type="NCBI Taxonomy" id="1565040"/>
    <lineage>
        <taxon>Bacteria</taxon>
        <taxon>Pseudomonadati</taxon>
        <taxon>Pseudomonadota</taxon>
        <taxon>Alphaproteobacteria</taxon>
        <taxon>Hyphomicrobiales</taxon>
        <taxon>Bartonellaceae</taxon>
        <taxon>Limoniibacter</taxon>
    </lineage>
</organism>
<proteinExistence type="predicted"/>
<keyword evidence="3" id="KW-1185">Reference proteome</keyword>
<comment type="caution">
    <text evidence="2">The sequence shown here is derived from an EMBL/GenBank/DDBJ whole genome shotgun (WGS) entry which is preliminary data.</text>
</comment>
<dbReference type="EMBL" id="BMZO01000001">
    <property type="protein sequence ID" value="GHC60822.1"/>
    <property type="molecule type" value="Genomic_DNA"/>
</dbReference>